<feature type="transmembrane region" description="Helical" evidence="6">
    <location>
        <begin position="46"/>
        <end position="66"/>
    </location>
</feature>
<keyword evidence="3 6" id="KW-0812">Transmembrane</keyword>
<dbReference type="InterPro" id="IPR050189">
    <property type="entry name" value="MFS_Efflux_Transporters"/>
</dbReference>
<evidence type="ECO:0000256" key="5">
    <source>
        <dbReference type="ARBA" id="ARBA00023136"/>
    </source>
</evidence>
<feature type="domain" description="Major facilitator superfamily (MFS) profile" evidence="7">
    <location>
        <begin position="12"/>
        <end position="395"/>
    </location>
</feature>
<dbReference type="InterPro" id="IPR011701">
    <property type="entry name" value="MFS"/>
</dbReference>
<evidence type="ECO:0000259" key="7">
    <source>
        <dbReference type="PROSITE" id="PS50850"/>
    </source>
</evidence>
<dbReference type="AlphaFoldDB" id="A0AAE3H7F7"/>
<feature type="transmembrane region" description="Helical" evidence="6">
    <location>
        <begin position="170"/>
        <end position="189"/>
    </location>
</feature>
<feature type="transmembrane region" description="Helical" evidence="6">
    <location>
        <begin position="283"/>
        <end position="301"/>
    </location>
</feature>
<protein>
    <submittedName>
        <fullName evidence="8">MFS transporter</fullName>
    </submittedName>
</protein>
<dbReference type="EMBL" id="RJUF01000184">
    <property type="protein sequence ID" value="MCP9765560.1"/>
    <property type="molecule type" value="Genomic_DNA"/>
</dbReference>
<dbReference type="Proteomes" id="UP001204144">
    <property type="component" value="Unassembled WGS sequence"/>
</dbReference>
<feature type="transmembrane region" description="Helical" evidence="6">
    <location>
        <begin position="78"/>
        <end position="98"/>
    </location>
</feature>
<organism evidence="8 9">
    <name type="scientific">Lacihabitans soyangensis</name>
    <dbReference type="NCBI Taxonomy" id="869394"/>
    <lineage>
        <taxon>Bacteria</taxon>
        <taxon>Pseudomonadati</taxon>
        <taxon>Bacteroidota</taxon>
        <taxon>Cytophagia</taxon>
        <taxon>Cytophagales</taxon>
        <taxon>Leadbetterellaceae</taxon>
        <taxon>Lacihabitans</taxon>
    </lineage>
</organism>
<feature type="transmembrane region" description="Helical" evidence="6">
    <location>
        <begin position="219"/>
        <end position="238"/>
    </location>
</feature>
<feature type="transmembrane region" description="Helical" evidence="6">
    <location>
        <begin position="12"/>
        <end position="34"/>
    </location>
</feature>
<feature type="transmembrane region" description="Helical" evidence="6">
    <location>
        <begin position="104"/>
        <end position="122"/>
    </location>
</feature>
<comment type="subcellular location">
    <subcellularLocation>
        <location evidence="1">Cell membrane</location>
        <topology evidence="1">Multi-pass membrane protein</topology>
    </subcellularLocation>
</comment>
<evidence type="ECO:0000313" key="9">
    <source>
        <dbReference type="Proteomes" id="UP001204144"/>
    </source>
</evidence>
<reference evidence="8 9" key="1">
    <citation type="submission" date="2018-11" db="EMBL/GenBank/DDBJ databases">
        <title>Novel bacteria species description.</title>
        <authorList>
            <person name="Han J.-H."/>
        </authorList>
    </citation>
    <scope>NUCLEOTIDE SEQUENCE [LARGE SCALE GENOMIC DNA]</scope>
    <source>
        <strain evidence="8 9">KCTC23259</strain>
    </source>
</reference>
<keyword evidence="9" id="KW-1185">Reference proteome</keyword>
<dbReference type="SUPFAM" id="SSF103473">
    <property type="entry name" value="MFS general substrate transporter"/>
    <property type="match status" value="1"/>
</dbReference>
<dbReference type="PROSITE" id="PS50850">
    <property type="entry name" value="MFS"/>
    <property type="match status" value="1"/>
</dbReference>
<evidence type="ECO:0000256" key="1">
    <source>
        <dbReference type="ARBA" id="ARBA00004651"/>
    </source>
</evidence>
<dbReference type="PANTHER" id="PTHR43124:SF3">
    <property type="entry name" value="CHLORAMPHENICOL EFFLUX PUMP RV0191"/>
    <property type="match status" value="1"/>
</dbReference>
<dbReference type="GO" id="GO:0005886">
    <property type="term" value="C:plasma membrane"/>
    <property type="evidence" value="ECO:0007669"/>
    <property type="project" value="UniProtKB-SubCell"/>
</dbReference>
<evidence type="ECO:0000256" key="4">
    <source>
        <dbReference type="ARBA" id="ARBA00022989"/>
    </source>
</evidence>
<evidence type="ECO:0000313" key="8">
    <source>
        <dbReference type="EMBL" id="MCP9765560.1"/>
    </source>
</evidence>
<dbReference type="InterPro" id="IPR036259">
    <property type="entry name" value="MFS_trans_sf"/>
</dbReference>
<accession>A0AAE3H7F7</accession>
<dbReference type="Pfam" id="PF07690">
    <property type="entry name" value="MFS_1"/>
    <property type="match status" value="1"/>
</dbReference>
<feature type="transmembrane region" description="Helical" evidence="6">
    <location>
        <begin position="313"/>
        <end position="334"/>
    </location>
</feature>
<dbReference type="InterPro" id="IPR020846">
    <property type="entry name" value="MFS_dom"/>
</dbReference>
<proteinExistence type="predicted"/>
<feature type="transmembrane region" description="Helical" evidence="6">
    <location>
        <begin position="134"/>
        <end position="158"/>
    </location>
</feature>
<dbReference type="RefSeq" id="WP_255039275.1">
    <property type="nucleotide sequence ID" value="NZ_RJUF01000184.1"/>
</dbReference>
<name>A0AAE3H7F7_9BACT</name>
<feature type="transmembrane region" description="Helical" evidence="6">
    <location>
        <begin position="372"/>
        <end position="391"/>
    </location>
</feature>
<gene>
    <name evidence="8" type="ORF">EGI31_21705</name>
</gene>
<keyword evidence="2" id="KW-1003">Cell membrane</keyword>
<dbReference type="PROSITE" id="PS51257">
    <property type="entry name" value="PROKAR_LIPOPROTEIN"/>
    <property type="match status" value="1"/>
</dbReference>
<dbReference type="GO" id="GO:0022857">
    <property type="term" value="F:transmembrane transporter activity"/>
    <property type="evidence" value="ECO:0007669"/>
    <property type="project" value="InterPro"/>
</dbReference>
<feature type="transmembrane region" description="Helical" evidence="6">
    <location>
        <begin position="258"/>
        <end position="276"/>
    </location>
</feature>
<evidence type="ECO:0000256" key="3">
    <source>
        <dbReference type="ARBA" id="ARBA00022692"/>
    </source>
</evidence>
<evidence type="ECO:0000256" key="2">
    <source>
        <dbReference type="ARBA" id="ARBA00022475"/>
    </source>
</evidence>
<feature type="transmembrane region" description="Helical" evidence="6">
    <location>
        <begin position="341"/>
        <end position="360"/>
    </location>
</feature>
<keyword evidence="4 6" id="KW-1133">Transmembrane helix</keyword>
<dbReference type="PANTHER" id="PTHR43124">
    <property type="entry name" value="PURINE EFFLUX PUMP PBUE"/>
    <property type="match status" value="1"/>
</dbReference>
<dbReference type="Gene3D" id="1.20.1250.20">
    <property type="entry name" value="MFS general substrate transporter like domains"/>
    <property type="match status" value="2"/>
</dbReference>
<evidence type="ECO:0000256" key="6">
    <source>
        <dbReference type="SAM" id="Phobius"/>
    </source>
</evidence>
<comment type="caution">
    <text evidence="8">The sequence shown here is derived from an EMBL/GenBank/DDBJ whole genome shotgun (WGS) entry which is preliminary data.</text>
</comment>
<keyword evidence="5 6" id="KW-0472">Membrane</keyword>
<sequence length="396" mass="42838">MKKGFFTYENGVVLLMALTFGCLFFDRLALNFLMPYVSKDLNLNNTQIGLLAGALSLAWAFSSFFSTAWADANNKKKIVFVVAVFIFSFCSFGSGHAMSFTSLLIARMVMGFAEGPIIPLAQNFVERESTPSRLGLNTGLLQAVGSALFGSILAPVLLVQIADSIGWRSAFYVAGVPGLIMGILTWFLIKKSTTESVANEERDKGLNLRELMSYNDIRWGLVVACCVFGWWFATLPFISNYFVNQHGMTGDEMGKTMGLLGVAGLISSIVVPGLSDKFGRKKILFIFCIVGALYPCSVYFLPGSVLQKPAMFFTYFMMGCLPIAAAVIPSLAVPERLKAKAIGLITAVGEIVGGVIVPAVAGVLSDKIDPSAFLWVSAVLAIFGLFSVMKLTEKEV</sequence>